<evidence type="ECO:0000313" key="3">
    <source>
        <dbReference type="EMBL" id="PRH41315.1"/>
    </source>
</evidence>
<dbReference type="AlphaFoldDB" id="A0AA44Y012"/>
<dbReference type="Pfam" id="PF11666">
    <property type="entry name" value="DUF2933"/>
    <property type="match status" value="1"/>
</dbReference>
<sequence length="82" mass="8963">MKCTKNMLVIGGIMLAVLAAAYFALPQFRALVVSAGPFLLFLICPLSMFFMMKGMNSHSDRPASSDNANKERLSSNESHGKH</sequence>
<dbReference type="RefSeq" id="WP_027810708.1">
    <property type="nucleotide sequence ID" value="NZ_CADFFD010000025.1"/>
</dbReference>
<keyword evidence="2" id="KW-1133">Transmembrane helix</keyword>
<keyword evidence="2" id="KW-0472">Membrane</keyword>
<reference evidence="3 4" key="1">
    <citation type="submission" date="2018-03" db="EMBL/GenBank/DDBJ databases">
        <authorList>
            <person name="Nguyen K."/>
            <person name="Fouts D."/>
            <person name="Sutton G."/>
        </authorList>
    </citation>
    <scope>NUCLEOTIDE SEQUENCE [LARGE SCALE GENOMIC DNA]</scope>
    <source>
        <strain evidence="3 4">AU3578</strain>
    </source>
</reference>
<organism evidence="3 4">
    <name type="scientific">Burkholderia vietnamiensis</name>
    <dbReference type="NCBI Taxonomy" id="60552"/>
    <lineage>
        <taxon>Bacteria</taxon>
        <taxon>Pseudomonadati</taxon>
        <taxon>Pseudomonadota</taxon>
        <taxon>Betaproteobacteria</taxon>
        <taxon>Burkholderiales</taxon>
        <taxon>Burkholderiaceae</taxon>
        <taxon>Burkholderia</taxon>
        <taxon>Burkholderia cepacia complex</taxon>
    </lineage>
</organism>
<evidence type="ECO:0000256" key="1">
    <source>
        <dbReference type="SAM" id="MobiDB-lite"/>
    </source>
</evidence>
<feature type="transmembrane region" description="Helical" evidence="2">
    <location>
        <begin position="31"/>
        <end position="51"/>
    </location>
</feature>
<dbReference type="Proteomes" id="UP000237632">
    <property type="component" value="Unassembled WGS sequence"/>
</dbReference>
<evidence type="ECO:0000313" key="4">
    <source>
        <dbReference type="Proteomes" id="UP000237632"/>
    </source>
</evidence>
<dbReference type="InterPro" id="IPR021682">
    <property type="entry name" value="DUF2933"/>
</dbReference>
<accession>A0AA44Y012</accession>
<keyword evidence="2" id="KW-0812">Transmembrane</keyword>
<dbReference type="EMBL" id="PVHK01000116">
    <property type="protein sequence ID" value="PRH41315.1"/>
    <property type="molecule type" value="Genomic_DNA"/>
</dbReference>
<feature type="compositionally biased region" description="Basic and acidic residues" evidence="1">
    <location>
        <begin position="58"/>
        <end position="74"/>
    </location>
</feature>
<gene>
    <name evidence="3" type="ORF">C6T65_15910</name>
</gene>
<comment type="caution">
    <text evidence="3">The sequence shown here is derived from an EMBL/GenBank/DDBJ whole genome shotgun (WGS) entry which is preliminary data.</text>
</comment>
<protein>
    <submittedName>
        <fullName evidence="3">DUF2933 domain-containing protein</fullName>
    </submittedName>
</protein>
<feature type="transmembrane region" description="Helical" evidence="2">
    <location>
        <begin position="7"/>
        <end position="25"/>
    </location>
</feature>
<feature type="region of interest" description="Disordered" evidence="1">
    <location>
        <begin position="57"/>
        <end position="82"/>
    </location>
</feature>
<name>A0AA44Y012_BURVI</name>
<evidence type="ECO:0000256" key="2">
    <source>
        <dbReference type="SAM" id="Phobius"/>
    </source>
</evidence>
<proteinExistence type="predicted"/>